<dbReference type="GO" id="GO:0055085">
    <property type="term" value="P:transmembrane transport"/>
    <property type="evidence" value="ECO:0007669"/>
    <property type="project" value="InterPro"/>
</dbReference>
<evidence type="ECO:0000256" key="6">
    <source>
        <dbReference type="ARBA" id="ARBA00023136"/>
    </source>
</evidence>
<dbReference type="PANTHER" id="PTHR43744">
    <property type="entry name" value="ABC TRANSPORTER PERMEASE PROTEIN MG189-RELATED-RELATED"/>
    <property type="match status" value="1"/>
</dbReference>
<evidence type="ECO:0000256" key="2">
    <source>
        <dbReference type="ARBA" id="ARBA00022448"/>
    </source>
</evidence>
<dbReference type="STRING" id="29343.CCDG5_1942"/>
<gene>
    <name evidence="9" type="primary">araQ3</name>
    <name evidence="9" type="ORF">CCDG5_1942</name>
</gene>
<dbReference type="InterPro" id="IPR000515">
    <property type="entry name" value="MetI-like"/>
</dbReference>
<name>A0A078KV73_9FIRM</name>
<keyword evidence="6 7" id="KW-0472">Membrane</keyword>
<reference evidence="10" key="1">
    <citation type="submission" date="2014-07" db="EMBL/GenBank/DDBJ databases">
        <authorList>
            <person name="Wibberg D."/>
        </authorList>
    </citation>
    <scope>NUCLEOTIDE SEQUENCE [LARGE SCALE GENOMIC DNA]</scope>
    <source>
        <strain evidence="10">DG5</strain>
    </source>
</reference>
<dbReference type="CDD" id="cd06261">
    <property type="entry name" value="TM_PBP2"/>
    <property type="match status" value="1"/>
</dbReference>
<dbReference type="KEGG" id="ccel:CCDG5_1942"/>
<dbReference type="InterPro" id="IPR035906">
    <property type="entry name" value="MetI-like_sf"/>
</dbReference>
<feature type="domain" description="ABC transmembrane type-1" evidence="8">
    <location>
        <begin position="82"/>
        <end position="271"/>
    </location>
</feature>
<dbReference type="Proteomes" id="UP000032431">
    <property type="component" value="Chromosome I"/>
</dbReference>
<evidence type="ECO:0000256" key="3">
    <source>
        <dbReference type="ARBA" id="ARBA00022475"/>
    </source>
</evidence>
<dbReference type="EMBL" id="LM995447">
    <property type="protein sequence ID" value="CDZ25034.1"/>
    <property type="molecule type" value="Genomic_DNA"/>
</dbReference>
<dbReference type="GO" id="GO:0005886">
    <property type="term" value="C:plasma membrane"/>
    <property type="evidence" value="ECO:0007669"/>
    <property type="project" value="UniProtKB-SubCell"/>
</dbReference>
<dbReference type="HOGENOM" id="CLU_016047_1_1_9"/>
<evidence type="ECO:0000256" key="1">
    <source>
        <dbReference type="ARBA" id="ARBA00004651"/>
    </source>
</evidence>
<dbReference type="Pfam" id="PF00528">
    <property type="entry name" value="BPD_transp_1"/>
    <property type="match status" value="1"/>
</dbReference>
<dbReference type="PROSITE" id="PS50928">
    <property type="entry name" value="ABC_TM1"/>
    <property type="match status" value="1"/>
</dbReference>
<feature type="transmembrane region" description="Helical" evidence="7">
    <location>
        <begin position="250"/>
        <end position="270"/>
    </location>
</feature>
<dbReference type="PATRIC" id="fig|29343.3.peg.2038"/>
<comment type="subcellular location">
    <subcellularLocation>
        <location evidence="1 7">Cell membrane</location>
        <topology evidence="1 7">Multi-pass membrane protein</topology>
    </subcellularLocation>
</comment>
<dbReference type="SUPFAM" id="SSF161098">
    <property type="entry name" value="MetI-like"/>
    <property type="match status" value="1"/>
</dbReference>
<feature type="transmembrane region" description="Helical" evidence="7">
    <location>
        <begin position="20"/>
        <end position="43"/>
    </location>
</feature>
<comment type="similarity">
    <text evidence="7">Belongs to the binding-protein-dependent transport system permease family.</text>
</comment>
<evidence type="ECO:0000313" key="10">
    <source>
        <dbReference type="Proteomes" id="UP000032431"/>
    </source>
</evidence>
<dbReference type="Gene3D" id="1.10.3720.10">
    <property type="entry name" value="MetI-like"/>
    <property type="match status" value="1"/>
</dbReference>
<dbReference type="PANTHER" id="PTHR43744:SF2">
    <property type="entry name" value="ARABINOOLIGOSACCHARIDES TRANSPORT SYSTEM PERMEASE PROTEIN ARAQ"/>
    <property type="match status" value="1"/>
</dbReference>
<sequence>MVTVKTRRKIKAIISKILMLIFFVFLAFLALLPFYAIVVASFAPSERLFIDGIRLNIDPKNFTLQNYITLFTDKTIYYWDWYKNSVILAVLSTVLGLFLSSVVGYALAVYQFKGRNVVFLLVIFLMMIPVEILLLPLFQMEVSMKIINTYAGVLLPFLVSSTAIFFFRQYASGIPKDFIDAARIDGCTEYGIYSKIMIPLMKPAIGAMTILLALSSWNHFIWPLIVMRTNDMLTLPVGLSSLISPDETNYSVLLSGSVLSVLPVIIIFLFNQDSFISGLTVGGVKG</sequence>
<feature type="transmembrane region" description="Helical" evidence="7">
    <location>
        <begin position="86"/>
        <end position="110"/>
    </location>
</feature>
<proteinExistence type="inferred from homology"/>
<feature type="transmembrane region" description="Helical" evidence="7">
    <location>
        <begin position="117"/>
        <end position="138"/>
    </location>
</feature>
<evidence type="ECO:0000256" key="7">
    <source>
        <dbReference type="RuleBase" id="RU363032"/>
    </source>
</evidence>
<evidence type="ECO:0000256" key="5">
    <source>
        <dbReference type="ARBA" id="ARBA00022989"/>
    </source>
</evidence>
<evidence type="ECO:0000259" key="8">
    <source>
        <dbReference type="PROSITE" id="PS50928"/>
    </source>
</evidence>
<keyword evidence="4 7" id="KW-0812">Transmembrane</keyword>
<evidence type="ECO:0000256" key="4">
    <source>
        <dbReference type="ARBA" id="ARBA00022692"/>
    </source>
</evidence>
<dbReference type="AlphaFoldDB" id="A0A078KV73"/>
<keyword evidence="3" id="KW-1003">Cell membrane</keyword>
<dbReference type="OrthoDB" id="9771544at2"/>
<accession>A0A078KV73</accession>
<evidence type="ECO:0000313" key="9">
    <source>
        <dbReference type="EMBL" id="CDZ25034.1"/>
    </source>
</evidence>
<keyword evidence="10" id="KW-1185">Reference proteome</keyword>
<keyword evidence="2 7" id="KW-0813">Transport</keyword>
<keyword evidence="5 7" id="KW-1133">Transmembrane helix</keyword>
<feature type="transmembrane region" description="Helical" evidence="7">
    <location>
        <begin position="150"/>
        <end position="167"/>
    </location>
</feature>
<organism evidence="9 10">
    <name type="scientific">[Clostridium] cellulosi</name>
    <dbReference type="NCBI Taxonomy" id="29343"/>
    <lineage>
        <taxon>Bacteria</taxon>
        <taxon>Bacillati</taxon>
        <taxon>Bacillota</taxon>
        <taxon>Clostridia</taxon>
        <taxon>Eubacteriales</taxon>
        <taxon>Oscillospiraceae</taxon>
        <taxon>Oscillospiraceae incertae sedis</taxon>
    </lineage>
</organism>
<protein>
    <submittedName>
        <fullName evidence="9">L-arabinose transport system permease protein AraQ</fullName>
    </submittedName>
</protein>
<feature type="transmembrane region" description="Helical" evidence="7">
    <location>
        <begin position="204"/>
        <end position="225"/>
    </location>
</feature>